<feature type="transmembrane region" description="Helical" evidence="1">
    <location>
        <begin position="79"/>
        <end position="100"/>
    </location>
</feature>
<evidence type="ECO:0000313" key="3">
    <source>
        <dbReference type="EMBL" id="PLW15524.1"/>
    </source>
</evidence>
<dbReference type="EMBL" id="PGCI01000199">
    <property type="protein sequence ID" value="PLW34348.1"/>
    <property type="molecule type" value="Genomic_DNA"/>
</dbReference>
<dbReference type="Proteomes" id="UP000235388">
    <property type="component" value="Unassembled WGS sequence"/>
</dbReference>
<dbReference type="AlphaFoldDB" id="A0A2N5SQL3"/>
<feature type="transmembrane region" description="Helical" evidence="1">
    <location>
        <begin position="165"/>
        <end position="190"/>
    </location>
</feature>
<keyword evidence="1" id="KW-0812">Transmembrane</keyword>
<dbReference type="EMBL" id="PGCI01000849">
    <property type="protein sequence ID" value="PLW13549.1"/>
    <property type="molecule type" value="Genomic_DNA"/>
</dbReference>
<feature type="transmembrane region" description="Helical" evidence="1">
    <location>
        <begin position="380"/>
        <end position="405"/>
    </location>
</feature>
<dbReference type="Proteomes" id="UP000235392">
    <property type="component" value="Unassembled WGS sequence"/>
</dbReference>
<name>A0A2N5SQL3_9BASI</name>
<dbReference type="EMBL" id="PGCJ01000893">
    <property type="protein sequence ID" value="PLW15524.1"/>
    <property type="molecule type" value="Genomic_DNA"/>
</dbReference>
<feature type="transmembrane region" description="Helical" evidence="1">
    <location>
        <begin position="247"/>
        <end position="266"/>
    </location>
</feature>
<evidence type="ECO:0000256" key="1">
    <source>
        <dbReference type="SAM" id="Phobius"/>
    </source>
</evidence>
<comment type="caution">
    <text evidence="3">The sequence shown here is derived from an EMBL/GenBank/DDBJ whole genome shotgun (WGS) entry which is preliminary data.</text>
</comment>
<feature type="transmembrane region" description="Helical" evidence="1">
    <location>
        <begin position="33"/>
        <end position="51"/>
    </location>
</feature>
<keyword evidence="1" id="KW-1133">Transmembrane helix</keyword>
<feature type="transmembrane region" description="Helical" evidence="1">
    <location>
        <begin position="112"/>
        <end position="134"/>
    </location>
</feature>
<evidence type="ECO:0000313" key="2">
    <source>
        <dbReference type="EMBL" id="PLW13549.1"/>
    </source>
</evidence>
<proteinExistence type="predicted"/>
<sequence length="454" mass="51237">MNFHIPTKPEEWVEVNQLVLSHYQSSISPSTHITIWLVTVLGPIPGILYLISAVKKCQINGWWLVRVDEGGYLYPHNRVMLSTWVIALTIVNLAHSISLLHDFETHFHPRTVLCHLLTFLVLSCFAWGKVWSLYCSMPPCKYRLAQANNKSGASRPSMKRPIPAYLFNPLIIAVHLISLFGGFRWLWIAIKEVYHLSSLFDQYQASYASLSNPNSPDIVVLESQIKALFSLKEMLQSGGIVRQNLKYLAGFLIILNLIQLVFKIWCSYRIMGALLFQAKILRQAAARQMALKAANSDYMCDAAKLGSQATIASADPTPENPIFTSRWRDLLPNFRRGNKVSAQLWNSGPFIRTQEQILADGVEDMADCYRKLRDNAIHTFWTIVMAVLMNVSCTTMDAFLNVGFFDNLSIFDTEVAIYLWVNLTWNCGVGLLLGVSSCIIVFTAAPTLPREPDA</sequence>
<gene>
    <name evidence="3" type="ORF">PCANC_14532</name>
    <name evidence="4" type="ORF">PCASD_10598</name>
    <name evidence="2" type="ORF">PCASD_19317</name>
</gene>
<keyword evidence="5" id="KW-1185">Reference proteome</keyword>
<protein>
    <submittedName>
        <fullName evidence="3">Uncharacterized protein</fullName>
    </submittedName>
</protein>
<keyword evidence="1" id="KW-0472">Membrane</keyword>
<reference evidence="5 6" key="1">
    <citation type="submission" date="2017-11" db="EMBL/GenBank/DDBJ databases">
        <title>De novo assembly and phasing of dikaryotic genomes from two isolates of Puccinia coronata f. sp. avenae, the causal agent of oat crown rust.</title>
        <authorList>
            <person name="Miller M.E."/>
            <person name="Zhang Y."/>
            <person name="Omidvar V."/>
            <person name="Sperschneider J."/>
            <person name="Schwessinger B."/>
            <person name="Raley C."/>
            <person name="Palmer J.M."/>
            <person name="Garnica D."/>
            <person name="Upadhyaya N."/>
            <person name="Rathjen J."/>
            <person name="Taylor J.M."/>
            <person name="Park R.F."/>
            <person name="Dodds P.N."/>
            <person name="Hirsch C.D."/>
            <person name="Kianian S.F."/>
            <person name="Figueroa M."/>
        </authorList>
    </citation>
    <scope>NUCLEOTIDE SEQUENCE [LARGE SCALE GENOMIC DNA]</scope>
    <source>
        <strain evidence="3">12NC29</strain>
        <strain evidence="2">12SD80</strain>
    </source>
</reference>
<accession>A0A2N5SQL3</accession>
<organism evidence="3 5">
    <name type="scientific">Puccinia coronata f. sp. avenae</name>
    <dbReference type="NCBI Taxonomy" id="200324"/>
    <lineage>
        <taxon>Eukaryota</taxon>
        <taxon>Fungi</taxon>
        <taxon>Dikarya</taxon>
        <taxon>Basidiomycota</taxon>
        <taxon>Pucciniomycotina</taxon>
        <taxon>Pucciniomycetes</taxon>
        <taxon>Pucciniales</taxon>
        <taxon>Pucciniaceae</taxon>
        <taxon>Puccinia</taxon>
    </lineage>
</organism>
<evidence type="ECO:0000313" key="4">
    <source>
        <dbReference type="EMBL" id="PLW34348.1"/>
    </source>
</evidence>
<evidence type="ECO:0000313" key="6">
    <source>
        <dbReference type="Proteomes" id="UP000235392"/>
    </source>
</evidence>
<feature type="transmembrane region" description="Helical" evidence="1">
    <location>
        <begin position="417"/>
        <end position="442"/>
    </location>
</feature>
<dbReference type="OrthoDB" id="2504055at2759"/>
<evidence type="ECO:0000313" key="5">
    <source>
        <dbReference type="Proteomes" id="UP000235388"/>
    </source>
</evidence>